<accession>A0A6B0RR83</accession>
<protein>
    <submittedName>
        <fullName evidence="1">Uncharacterized protein</fullName>
    </submittedName>
</protein>
<comment type="caution">
    <text evidence="1">The sequence shown here is derived from an EMBL/GenBank/DDBJ whole genome shotgun (WGS) entry which is preliminary data.</text>
</comment>
<organism evidence="1 2">
    <name type="scientific">Bos mutus</name>
    <name type="common">wild yak</name>
    <dbReference type="NCBI Taxonomy" id="72004"/>
    <lineage>
        <taxon>Eukaryota</taxon>
        <taxon>Metazoa</taxon>
        <taxon>Chordata</taxon>
        <taxon>Craniata</taxon>
        <taxon>Vertebrata</taxon>
        <taxon>Euteleostomi</taxon>
        <taxon>Mammalia</taxon>
        <taxon>Eutheria</taxon>
        <taxon>Laurasiatheria</taxon>
        <taxon>Artiodactyla</taxon>
        <taxon>Ruminantia</taxon>
        <taxon>Pecora</taxon>
        <taxon>Bovidae</taxon>
        <taxon>Bovinae</taxon>
        <taxon>Bos</taxon>
    </lineage>
</organism>
<dbReference type="Proteomes" id="UP000322234">
    <property type="component" value="Unassembled WGS sequence"/>
</dbReference>
<evidence type="ECO:0000313" key="2">
    <source>
        <dbReference type="Proteomes" id="UP000322234"/>
    </source>
</evidence>
<keyword evidence="2" id="KW-1185">Reference proteome</keyword>
<evidence type="ECO:0000313" key="1">
    <source>
        <dbReference type="EMBL" id="MXQ92568.1"/>
    </source>
</evidence>
<gene>
    <name evidence="1" type="ORF">E5288_WYG005728</name>
</gene>
<dbReference type="AlphaFoldDB" id="A0A6B0RR83"/>
<dbReference type="EMBL" id="VBQZ03000084">
    <property type="protein sequence ID" value="MXQ92568.1"/>
    <property type="molecule type" value="Genomic_DNA"/>
</dbReference>
<sequence length="159" mass="17228">MGRLTWSGVLGTVIGMRASKLTQVPLGILSARKPPSPVCFVPQCNAGALAFFLGLRNGRNSVNSEKLQPGDPEARSRIYGNFYRKPLDVPQSVYDAMQTFLEFLLLVPKIPETHPVPQPHTRWLISDLPSPLPKPPSTPASPGALVHSALRSSCPTGSY</sequence>
<name>A0A6B0RR83_9CETA</name>
<proteinExistence type="predicted"/>
<reference evidence="1" key="1">
    <citation type="submission" date="2019-10" db="EMBL/GenBank/DDBJ databases">
        <title>The sequence and de novo assembly of the wild yak genome.</title>
        <authorList>
            <person name="Liu Y."/>
        </authorList>
    </citation>
    <scope>NUCLEOTIDE SEQUENCE [LARGE SCALE GENOMIC DNA]</scope>
    <source>
        <strain evidence="1">WY2019</strain>
    </source>
</reference>